<dbReference type="InterPro" id="IPR006593">
    <property type="entry name" value="Cyt_b561/ferric_Rdtase_TM"/>
</dbReference>
<dbReference type="PANTHER" id="PTHR23130:SF115">
    <property type="entry name" value="OS01G0680900 PROTEIN"/>
    <property type="match status" value="1"/>
</dbReference>
<evidence type="ECO:0000256" key="6">
    <source>
        <dbReference type="ARBA" id="ARBA00022989"/>
    </source>
</evidence>
<evidence type="ECO:0000256" key="3">
    <source>
        <dbReference type="ARBA" id="ARBA00022692"/>
    </source>
</evidence>
<sequence length="711" mass="76819">MARAGAVLVVLAAASVLLAPRAATAQASSCDDELPAALAGNYSGLACRPVWNNFVLRYAQGKDNVLRVVLSTMYSTGWVGMGFSKDGMMVGSSAMVGWIGKKGLSHVKQFNLRGKTPSQVVADEGFLQSKDHDHTVIVQQAKIYLAFQLRFLSPLKRQPVLIAFGSAIPVNDRLTEHQDKTSFTFDFTTGSSLGSSYPHGLKRAHGALNLFAWGVLLPIGAIIARYCRRWDPLWFYLHAGIQFVGFILGLAGIVAGVSLYNKIQADVPAHRGLGIFVLVLGILQILAFFLRPHKDSKYRKYWNWYHHWVGRLALFFAAINIVLGIKVGAAGNSWKIGYGFNLAILLITIIALEVLLWTRYQRLSPDCLPLANGGGGGSGSVTRKPASRSCKDDEGGPAVAADSSRLSSYLPSSQLDSKPLRARAPQPPSSSAAWSPARDHAHHNHHHPSDSSDTASPSSNGGGAGAGGDVLLQWGHNKRSRCRRDSSAASSANAAPSSSQRRQTAGTASAGKIQRLSSAPAEKLMPPPLPSTTGSYTRGSNLRSASSFPTRSAAAAAAGDAHPSRSAAEERSGAGGHKRSPDKAHKYALDAAMHMDSKNNHHHHHHDSPLTANGGTGAGEKLGSERFELPRIYISLSRKEKEDDFLAMKGTKLPQRPKKRAKNVDKTLQYVFPGMWLSDLTKSRYEVREKKCVKKRRRGLKGMESMDSDSE</sequence>
<keyword evidence="5" id="KW-0249">Electron transport</keyword>
<dbReference type="CDD" id="cd09631">
    <property type="entry name" value="DOMON_DOH"/>
    <property type="match status" value="1"/>
</dbReference>
<feature type="domain" description="DOMON" evidence="11">
    <location>
        <begin position="52"/>
        <end position="167"/>
    </location>
</feature>
<dbReference type="EMBL" id="SPHZ02000005">
    <property type="protein sequence ID" value="KAF0916875.1"/>
    <property type="molecule type" value="Genomic_DNA"/>
</dbReference>
<evidence type="ECO:0000256" key="1">
    <source>
        <dbReference type="ARBA" id="ARBA00004370"/>
    </source>
</evidence>
<evidence type="ECO:0000259" key="11">
    <source>
        <dbReference type="PROSITE" id="PS50836"/>
    </source>
</evidence>
<dbReference type="AlphaFoldDB" id="A0A6G1DVK5"/>
<feature type="compositionally biased region" description="Polar residues" evidence="8">
    <location>
        <begin position="531"/>
        <end position="542"/>
    </location>
</feature>
<keyword evidence="7 9" id="KW-0472">Membrane</keyword>
<feature type="transmembrane region" description="Helical" evidence="9">
    <location>
        <begin position="210"/>
        <end position="227"/>
    </location>
</feature>
<dbReference type="InterPro" id="IPR012438">
    <property type="entry name" value="DUF1639"/>
</dbReference>
<dbReference type="PROSITE" id="PS50836">
    <property type="entry name" value="DOMON"/>
    <property type="match status" value="1"/>
</dbReference>
<feature type="chain" id="PRO_5026306659" description="Cytochrome b561 and DOMON domain-containing protein" evidence="10">
    <location>
        <begin position="26"/>
        <end position="711"/>
    </location>
</feature>
<comment type="subcellular location">
    <subcellularLocation>
        <location evidence="1">Membrane</location>
    </subcellularLocation>
</comment>
<dbReference type="InterPro" id="IPR005018">
    <property type="entry name" value="DOMON_domain"/>
</dbReference>
<evidence type="ECO:0000256" key="7">
    <source>
        <dbReference type="ARBA" id="ARBA00023136"/>
    </source>
</evidence>
<feature type="compositionally biased region" description="Low complexity" evidence="8">
    <location>
        <begin position="543"/>
        <end position="566"/>
    </location>
</feature>
<dbReference type="GO" id="GO:0016020">
    <property type="term" value="C:membrane"/>
    <property type="evidence" value="ECO:0007669"/>
    <property type="project" value="UniProtKB-SubCell"/>
</dbReference>
<evidence type="ECO:0000256" key="10">
    <source>
        <dbReference type="SAM" id="SignalP"/>
    </source>
</evidence>
<proteinExistence type="predicted"/>
<reference evidence="13 14" key="1">
    <citation type="submission" date="2019-11" db="EMBL/GenBank/DDBJ databases">
        <title>Whole genome sequence of Oryza granulata.</title>
        <authorList>
            <person name="Li W."/>
        </authorList>
    </citation>
    <scope>NUCLEOTIDE SEQUENCE [LARGE SCALE GENOMIC DNA]</scope>
    <source>
        <strain evidence="14">cv. Menghai</strain>
        <tissue evidence="13">Leaf</tissue>
    </source>
</reference>
<keyword evidence="4 10" id="KW-0732">Signal</keyword>
<feature type="transmembrane region" description="Helical" evidence="9">
    <location>
        <begin position="234"/>
        <end position="260"/>
    </location>
</feature>
<feature type="compositionally biased region" description="Low complexity" evidence="8">
    <location>
        <begin position="487"/>
        <end position="502"/>
    </location>
</feature>
<feature type="region of interest" description="Disordered" evidence="8">
    <location>
        <begin position="598"/>
        <end position="622"/>
    </location>
</feature>
<protein>
    <recommendedName>
        <fullName evidence="15">Cytochrome b561 and DOMON domain-containing protein</fullName>
    </recommendedName>
</protein>
<feature type="signal peptide" evidence="10">
    <location>
        <begin position="1"/>
        <end position="25"/>
    </location>
</feature>
<dbReference type="InterPro" id="IPR045266">
    <property type="entry name" value="DOH_DOMON"/>
</dbReference>
<keyword evidence="3 9" id="KW-0812">Transmembrane</keyword>
<dbReference type="Pfam" id="PF03188">
    <property type="entry name" value="Cytochrom_B561"/>
    <property type="match status" value="1"/>
</dbReference>
<keyword evidence="14" id="KW-1185">Reference proteome</keyword>
<feature type="transmembrane region" description="Helical" evidence="9">
    <location>
        <begin position="312"/>
        <end position="330"/>
    </location>
</feature>
<evidence type="ECO:0000256" key="2">
    <source>
        <dbReference type="ARBA" id="ARBA00022448"/>
    </source>
</evidence>
<organism evidence="13 14">
    <name type="scientific">Oryza meyeriana var. granulata</name>
    <dbReference type="NCBI Taxonomy" id="110450"/>
    <lineage>
        <taxon>Eukaryota</taxon>
        <taxon>Viridiplantae</taxon>
        <taxon>Streptophyta</taxon>
        <taxon>Embryophyta</taxon>
        <taxon>Tracheophyta</taxon>
        <taxon>Spermatophyta</taxon>
        <taxon>Magnoliopsida</taxon>
        <taxon>Liliopsida</taxon>
        <taxon>Poales</taxon>
        <taxon>Poaceae</taxon>
        <taxon>BOP clade</taxon>
        <taxon>Oryzoideae</taxon>
        <taxon>Oryzeae</taxon>
        <taxon>Oryzinae</taxon>
        <taxon>Oryza</taxon>
        <taxon>Oryza meyeriana</taxon>
    </lineage>
</organism>
<keyword evidence="2" id="KW-0813">Transport</keyword>
<dbReference type="Proteomes" id="UP000479710">
    <property type="component" value="Unassembled WGS sequence"/>
</dbReference>
<accession>A0A6G1DVK5</accession>
<dbReference type="Gene3D" id="1.20.120.1770">
    <property type="match status" value="1"/>
</dbReference>
<evidence type="ECO:0000259" key="12">
    <source>
        <dbReference type="PROSITE" id="PS50939"/>
    </source>
</evidence>
<dbReference type="OrthoDB" id="19261at2759"/>
<evidence type="ECO:0008006" key="15">
    <source>
        <dbReference type="Google" id="ProtNLM"/>
    </source>
</evidence>
<feature type="compositionally biased region" description="Low complexity" evidence="8">
    <location>
        <begin position="403"/>
        <end position="415"/>
    </location>
</feature>
<dbReference type="CDD" id="cd08760">
    <property type="entry name" value="Cyt_b561_FRRS1_like"/>
    <property type="match status" value="1"/>
</dbReference>
<feature type="domain" description="Cytochrome b561" evidence="12">
    <location>
        <begin position="168"/>
        <end position="361"/>
    </location>
</feature>
<dbReference type="Pfam" id="PF07797">
    <property type="entry name" value="DUF1639"/>
    <property type="match status" value="1"/>
</dbReference>
<evidence type="ECO:0000313" key="13">
    <source>
        <dbReference type="EMBL" id="KAF0916875.1"/>
    </source>
</evidence>
<gene>
    <name evidence="13" type="ORF">E2562_014614</name>
</gene>
<keyword evidence="6 9" id="KW-1133">Transmembrane helix</keyword>
<dbReference type="PROSITE" id="PS50939">
    <property type="entry name" value="CYTOCHROME_B561"/>
    <property type="match status" value="1"/>
</dbReference>
<dbReference type="SMART" id="SM00665">
    <property type="entry name" value="B561"/>
    <property type="match status" value="1"/>
</dbReference>
<comment type="caution">
    <text evidence="13">The sequence shown here is derived from an EMBL/GenBank/DDBJ whole genome shotgun (WGS) entry which is preliminary data.</text>
</comment>
<evidence type="ECO:0000256" key="9">
    <source>
        <dbReference type="SAM" id="Phobius"/>
    </source>
</evidence>
<dbReference type="PANTHER" id="PTHR23130">
    <property type="entry name" value="CYTOCHROME B561 AND DOMON DOMAIN-CONTAINING PROTEIN"/>
    <property type="match status" value="1"/>
</dbReference>
<feature type="transmembrane region" description="Helical" evidence="9">
    <location>
        <begin position="272"/>
        <end position="291"/>
    </location>
</feature>
<name>A0A6G1DVK5_9ORYZ</name>
<feature type="region of interest" description="Disordered" evidence="8">
    <location>
        <begin position="374"/>
        <end position="583"/>
    </location>
</feature>
<evidence type="ECO:0000313" key="14">
    <source>
        <dbReference type="Proteomes" id="UP000479710"/>
    </source>
</evidence>
<dbReference type="SMART" id="SM00664">
    <property type="entry name" value="DoH"/>
    <property type="match status" value="1"/>
</dbReference>
<evidence type="ECO:0000256" key="4">
    <source>
        <dbReference type="ARBA" id="ARBA00022729"/>
    </source>
</evidence>
<evidence type="ECO:0000256" key="5">
    <source>
        <dbReference type="ARBA" id="ARBA00022982"/>
    </source>
</evidence>
<feature type="transmembrane region" description="Helical" evidence="9">
    <location>
        <begin position="336"/>
        <end position="356"/>
    </location>
</feature>
<evidence type="ECO:0000256" key="8">
    <source>
        <dbReference type="SAM" id="MobiDB-lite"/>
    </source>
</evidence>